<proteinExistence type="predicted"/>
<keyword evidence="2" id="KW-1185">Reference proteome</keyword>
<dbReference type="Proteomes" id="UP001595798">
    <property type="component" value="Unassembled WGS sequence"/>
</dbReference>
<dbReference type="Pfam" id="PF04077">
    <property type="entry name" value="DsrH"/>
    <property type="match status" value="1"/>
</dbReference>
<gene>
    <name evidence="1" type="primary">tusB</name>
    <name evidence="1" type="ORF">ACFOZ5_15720</name>
</gene>
<dbReference type="EMBL" id="JBHSDI010000057">
    <property type="protein sequence ID" value="MFC4260467.1"/>
    <property type="molecule type" value="Genomic_DNA"/>
</dbReference>
<dbReference type="Gene3D" id="3.40.1260.10">
    <property type="entry name" value="DsrEFH-like"/>
    <property type="match status" value="1"/>
</dbReference>
<sequence>MTNTPVATLHILNKRPEHHRFRACLDAMAPGDVLLLIENAVLALADAGVHLPEGTRALQADCVARGLVTRPGEKVELLDYLGMTHLTDRFSRLISW</sequence>
<dbReference type="InterPro" id="IPR027396">
    <property type="entry name" value="DsrEFH-like"/>
</dbReference>
<dbReference type="InterPro" id="IPR007215">
    <property type="entry name" value="Sulphur_relay_TusB/DsrH"/>
</dbReference>
<organism evidence="1 2">
    <name type="scientific">Marinobacter lacisalsi</name>
    <dbReference type="NCBI Taxonomy" id="475979"/>
    <lineage>
        <taxon>Bacteria</taxon>
        <taxon>Pseudomonadati</taxon>
        <taxon>Pseudomonadota</taxon>
        <taxon>Gammaproteobacteria</taxon>
        <taxon>Pseudomonadales</taxon>
        <taxon>Marinobacteraceae</taxon>
        <taxon>Marinobacter</taxon>
    </lineage>
</organism>
<reference evidence="2" key="1">
    <citation type="journal article" date="2019" name="Int. J. Syst. Evol. Microbiol.">
        <title>The Global Catalogue of Microorganisms (GCM) 10K type strain sequencing project: providing services to taxonomists for standard genome sequencing and annotation.</title>
        <authorList>
            <consortium name="The Broad Institute Genomics Platform"/>
            <consortium name="The Broad Institute Genome Sequencing Center for Infectious Disease"/>
            <person name="Wu L."/>
            <person name="Ma J."/>
        </authorList>
    </citation>
    <scope>NUCLEOTIDE SEQUENCE [LARGE SCALE GENOMIC DNA]</scope>
    <source>
        <strain evidence="2">CECT 7297</strain>
    </source>
</reference>
<protein>
    <submittedName>
        <fullName evidence="1">Sulfurtransferase complex subunit TusB</fullName>
    </submittedName>
</protein>
<name>A0ABV8QL42_9GAMM</name>
<evidence type="ECO:0000313" key="1">
    <source>
        <dbReference type="EMBL" id="MFC4260467.1"/>
    </source>
</evidence>
<accession>A0ABV8QL42</accession>
<evidence type="ECO:0000313" key="2">
    <source>
        <dbReference type="Proteomes" id="UP001595798"/>
    </source>
</evidence>
<dbReference type="RefSeq" id="WP_379889013.1">
    <property type="nucleotide sequence ID" value="NZ_JBHSDI010000057.1"/>
</dbReference>
<dbReference type="NCBIfam" id="TIGR03011">
    <property type="entry name" value="sulf_tusB_dsrH"/>
    <property type="match status" value="1"/>
</dbReference>
<dbReference type="SUPFAM" id="SSF75169">
    <property type="entry name" value="DsrEFH-like"/>
    <property type="match status" value="1"/>
</dbReference>
<comment type="caution">
    <text evidence="1">The sequence shown here is derived from an EMBL/GenBank/DDBJ whole genome shotgun (WGS) entry which is preliminary data.</text>
</comment>